<dbReference type="Proteomes" id="UP000310314">
    <property type="component" value="Unassembled WGS sequence"/>
</dbReference>
<keyword evidence="3" id="KW-1185">Reference proteome</keyword>
<dbReference type="InterPro" id="IPR024311">
    <property type="entry name" value="Lipocalin-like"/>
</dbReference>
<evidence type="ECO:0000313" key="2">
    <source>
        <dbReference type="EMBL" id="TMM53359.1"/>
    </source>
</evidence>
<protein>
    <submittedName>
        <fullName evidence="2">Lipocalin-like domain-containing protein</fullName>
    </submittedName>
</protein>
<gene>
    <name evidence="2" type="ORF">FEE95_20055</name>
</gene>
<proteinExistence type="predicted"/>
<dbReference type="EMBL" id="VATY01000005">
    <property type="protein sequence ID" value="TMM53359.1"/>
    <property type="molecule type" value="Genomic_DNA"/>
</dbReference>
<sequence length="179" mass="20633">MKLLKIFSSKWVLVFSLTTLILFFHSCSSKGHTKNTLEGSWNLTEVRWVSVDTTFYLKKPQLGLFLITPERYSIIWSPTEEKRKPFYNLSNPTDEEIKSGFRSIVFNSGSYSQTDSILVTTANLAKVPGFAGGKQFYTYSLSENQLSLMMYDETYPNGEKPKWSGVWKTNFLFEKIESQ</sequence>
<reference evidence="2 3" key="1">
    <citation type="submission" date="2019-05" db="EMBL/GenBank/DDBJ databases">
        <authorList>
            <person name="Zhang J.-Y."/>
            <person name="Feg X."/>
            <person name="Du Z.-J."/>
        </authorList>
    </citation>
    <scope>NUCLEOTIDE SEQUENCE [LARGE SCALE GENOMIC DNA]</scope>
    <source>
        <strain evidence="2 3">RZ26</strain>
    </source>
</reference>
<dbReference type="Pfam" id="PF13924">
    <property type="entry name" value="Lipocalin_5"/>
    <property type="match status" value="1"/>
</dbReference>
<dbReference type="OrthoDB" id="1374157at2"/>
<comment type="caution">
    <text evidence="2">The sequence shown here is derived from an EMBL/GenBank/DDBJ whole genome shotgun (WGS) entry which is preliminary data.</text>
</comment>
<evidence type="ECO:0000313" key="3">
    <source>
        <dbReference type="Proteomes" id="UP000310314"/>
    </source>
</evidence>
<evidence type="ECO:0000259" key="1">
    <source>
        <dbReference type="Pfam" id="PF13924"/>
    </source>
</evidence>
<organism evidence="2 3">
    <name type="scientific">Maribacter algarum</name>
    <name type="common">ex Zhang et al. 2020</name>
    <dbReference type="NCBI Taxonomy" id="2578118"/>
    <lineage>
        <taxon>Bacteria</taxon>
        <taxon>Pseudomonadati</taxon>
        <taxon>Bacteroidota</taxon>
        <taxon>Flavobacteriia</taxon>
        <taxon>Flavobacteriales</taxon>
        <taxon>Flavobacteriaceae</taxon>
        <taxon>Maribacter</taxon>
    </lineage>
</organism>
<accession>A0A5S3PJ40</accession>
<dbReference type="RefSeq" id="WP_138659818.1">
    <property type="nucleotide sequence ID" value="NZ_VATY01000005.1"/>
</dbReference>
<feature type="domain" description="Lipocalin-like" evidence="1">
    <location>
        <begin position="39"/>
        <end position="157"/>
    </location>
</feature>
<name>A0A5S3PJ40_9FLAO</name>
<dbReference type="AlphaFoldDB" id="A0A5S3PJ40"/>